<gene>
    <name evidence="3" type="ORF">E4K66_16190</name>
</gene>
<keyword evidence="2" id="KW-0732">Signal</keyword>
<sequence>MFLAISAFVLQGALISVSQAEAALGAMPEPAVALSGSVHFHDQLAGHVHSHDGDNAEGHVHDGPDHDDDGGPNLTWSIFGSSIASPGLAVLATPFALLGGVELPAVRVIDGVRPEGLIRPPSTLSIA</sequence>
<comment type="caution">
    <text evidence="3">The sequence shown here is derived from an EMBL/GenBank/DDBJ whole genome shotgun (WGS) entry which is preliminary data.</text>
</comment>
<feature type="chain" id="PRO_5021226792" description="Cobalt transporter" evidence="2">
    <location>
        <begin position="23"/>
        <end position="127"/>
    </location>
</feature>
<accession>A0A4Y9L5T3</accession>
<feature type="signal peptide" evidence="2">
    <location>
        <begin position="1"/>
        <end position="22"/>
    </location>
</feature>
<name>A0A4Y9L5T3_9BRAD</name>
<reference evidence="3 4" key="1">
    <citation type="submission" date="2019-03" db="EMBL/GenBank/DDBJ databases">
        <title>Bradyrhizobium strains diversity isolated from Chamaecrista fasciculata.</title>
        <authorList>
            <person name="Urquiaga M.C.O."/>
            <person name="Hungria M."/>
            <person name="Delamuta J.R.M."/>
        </authorList>
    </citation>
    <scope>NUCLEOTIDE SEQUENCE [LARGE SCALE GENOMIC DNA]</scope>
    <source>
        <strain evidence="3 4">CNPSo 3424</strain>
    </source>
</reference>
<dbReference type="OrthoDB" id="8242358at2"/>
<protein>
    <recommendedName>
        <fullName evidence="5">Cobalt transporter</fullName>
    </recommendedName>
</protein>
<dbReference type="Proteomes" id="UP000298225">
    <property type="component" value="Unassembled WGS sequence"/>
</dbReference>
<proteinExistence type="predicted"/>
<keyword evidence="4" id="KW-1185">Reference proteome</keyword>
<evidence type="ECO:0000313" key="4">
    <source>
        <dbReference type="Proteomes" id="UP000298225"/>
    </source>
</evidence>
<evidence type="ECO:0000256" key="2">
    <source>
        <dbReference type="SAM" id="SignalP"/>
    </source>
</evidence>
<dbReference type="AlphaFoldDB" id="A0A4Y9L5T3"/>
<feature type="region of interest" description="Disordered" evidence="1">
    <location>
        <begin position="52"/>
        <end position="72"/>
    </location>
</feature>
<feature type="compositionally biased region" description="Basic and acidic residues" evidence="1">
    <location>
        <begin position="52"/>
        <end position="64"/>
    </location>
</feature>
<dbReference type="EMBL" id="SPQU01000006">
    <property type="protein sequence ID" value="TFV38930.1"/>
    <property type="molecule type" value="Genomic_DNA"/>
</dbReference>
<evidence type="ECO:0000313" key="3">
    <source>
        <dbReference type="EMBL" id="TFV38930.1"/>
    </source>
</evidence>
<evidence type="ECO:0000256" key="1">
    <source>
        <dbReference type="SAM" id="MobiDB-lite"/>
    </source>
</evidence>
<organism evidence="3 4">
    <name type="scientific">Bradyrhizobium frederickii</name>
    <dbReference type="NCBI Taxonomy" id="2560054"/>
    <lineage>
        <taxon>Bacteria</taxon>
        <taxon>Pseudomonadati</taxon>
        <taxon>Pseudomonadota</taxon>
        <taxon>Alphaproteobacteria</taxon>
        <taxon>Hyphomicrobiales</taxon>
        <taxon>Nitrobacteraceae</taxon>
        <taxon>Bradyrhizobium</taxon>
    </lineage>
</organism>
<evidence type="ECO:0008006" key="5">
    <source>
        <dbReference type="Google" id="ProtNLM"/>
    </source>
</evidence>